<gene>
    <name evidence="2" type="ORF">QV13_04585</name>
</gene>
<feature type="compositionally biased region" description="Basic and acidic residues" evidence="1">
    <location>
        <begin position="111"/>
        <end position="120"/>
    </location>
</feature>
<proteinExistence type="predicted"/>
<protein>
    <submittedName>
        <fullName evidence="2">Uncharacterized protein</fullName>
    </submittedName>
</protein>
<dbReference type="AlphaFoldDB" id="A0A1C2E6X8"/>
<dbReference type="EMBL" id="MDEO01000026">
    <property type="protein sequence ID" value="OCX22747.1"/>
    <property type="molecule type" value="Genomic_DNA"/>
</dbReference>
<evidence type="ECO:0000313" key="2">
    <source>
        <dbReference type="EMBL" id="OCX22747.1"/>
    </source>
</evidence>
<dbReference type="Proteomes" id="UP000094412">
    <property type="component" value="Unassembled WGS sequence"/>
</dbReference>
<reference evidence="2 3" key="1">
    <citation type="submission" date="2016-08" db="EMBL/GenBank/DDBJ databases">
        <title>Whole genome sequence of Mesorhizobium sp. strain UASWS1009 isolated from industrial sewage.</title>
        <authorList>
            <person name="Crovadore J."/>
            <person name="Calmin G."/>
            <person name="Chablais R."/>
            <person name="Cochard B."/>
            <person name="Lefort F."/>
        </authorList>
    </citation>
    <scope>NUCLEOTIDE SEQUENCE [LARGE SCALE GENOMIC DNA]</scope>
    <source>
        <strain evidence="2 3">UASWS1009</strain>
    </source>
</reference>
<name>A0A1C2E6X8_9HYPH</name>
<evidence type="ECO:0000256" key="1">
    <source>
        <dbReference type="SAM" id="MobiDB-lite"/>
    </source>
</evidence>
<organism evidence="2 3">
    <name type="scientific">Mesorhizobium hungaricum</name>
    <dbReference type="NCBI Taxonomy" id="1566387"/>
    <lineage>
        <taxon>Bacteria</taxon>
        <taxon>Pseudomonadati</taxon>
        <taxon>Pseudomonadota</taxon>
        <taxon>Alphaproteobacteria</taxon>
        <taxon>Hyphomicrobiales</taxon>
        <taxon>Phyllobacteriaceae</taxon>
        <taxon>Mesorhizobium</taxon>
    </lineage>
</organism>
<comment type="caution">
    <text evidence="2">The sequence shown here is derived from an EMBL/GenBank/DDBJ whole genome shotgun (WGS) entry which is preliminary data.</text>
</comment>
<keyword evidence="3" id="KW-1185">Reference proteome</keyword>
<sequence length="120" mass="13176">MGQGAVGCERLSRFRPDTEGAAMGHTPSGIAYPEDMQRLREMFDRFCRENGLVNGSAEAEDLAKAVMSLFAAGVDEETALLDSLAEYSRRKTRAELTPRPNTSSPAGNGLQRREDWNNPV</sequence>
<feature type="region of interest" description="Disordered" evidence="1">
    <location>
        <begin position="91"/>
        <end position="120"/>
    </location>
</feature>
<accession>A0A1C2E6X8</accession>
<evidence type="ECO:0000313" key="3">
    <source>
        <dbReference type="Proteomes" id="UP000094412"/>
    </source>
</evidence>